<dbReference type="PANTHER" id="PTHR11902">
    <property type="entry name" value="ENOLASE"/>
    <property type="match status" value="1"/>
</dbReference>
<accession>A0A7C4M1V7</accession>
<dbReference type="SMART" id="SM01193">
    <property type="entry name" value="Enolase_N"/>
    <property type="match status" value="1"/>
</dbReference>
<dbReference type="GO" id="GO:0006096">
    <property type="term" value="P:glycolytic process"/>
    <property type="evidence" value="ECO:0007669"/>
    <property type="project" value="UniProtKB-UniRule"/>
</dbReference>
<feature type="binding site" evidence="9">
    <location>
        <position position="395"/>
    </location>
    <ligand>
        <name>(2R)-2-phosphoglycerate</name>
        <dbReference type="ChEBI" id="CHEBI:58289"/>
    </ligand>
</feature>
<evidence type="ECO:0000256" key="8">
    <source>
        <dbReference type="ARBA" id="ARBA00023239"/>
    </source>
</evidence>
<dbReference type="PANTHER" id="PTHR11902:SF1">
    <property type="entry name" value="ENOLASE"/>
    <property type="match status" value="1"/>
</dbReference>
<keyword evidence="8 9" id="KW-0456">Lyase</keyword>
<evidence type="ECO:0000256" key="2">
    <source>
        <dbReference type="ARBA" id="ARBA00009604"/>
    </source>
</evidence>
<dbReference type="InterPro" id="IPR036849">
    <property type="entry name" value="Enolase-like_C_sf"/>
</dbReference>
<dbReference type="GO" id="GO:0000287">
    <property type="term" value="F:magnesium ion binding"/>
    <property type="evidence" value="ECO:0007669"/>
    <property type="project" value="UniProtKB-UniRule"/>
</dbReference>
<evidence type="ECO:0000256" key="4">
    <source>
        <dbReference type="ARBA" id="ARBA00017068"/>
    </source>
</evidence>
<comment type="caution">
    <text evidence="15">The sequence shown here is derived from an EMBL/GenBank/DDBJ whole genome shotgun (WGS) entry which is preliminary data.</text>
</comment>
<sequence>MKIQDIKAREILDSRGNPTVECDVLFDDGAFGRASVPSGASTGVYEAVELRDGGDRYKGMGVLDAISNIDRYIAEMLVGGDVEKLKMMDLKMINLDGTKNKNKIGANAILAVSMALAKAKADSKKIPLYSFFRIVFDLGLRDIQKSSFTIPVPMMNFINGGKHADNNVDIQEMMIVPAGFETFKRALQAGSEIFHTLKKILKDNGYSTSVGDEGGFAPNLRNNEEGLELIVEAIKQAGYKPGQDVFIALDPAASSFYENGKYIFKDGSIRNSDEMISLYSSWVEKYPIISIEDGLAEDDWSGWKKMADILKYKIQIVGDDIFVTNVLRIKEGIEKGIANSVLIKPNQIGTITETFDAINLAHENGYTCVVSHRSGETEDTTIADLAIGAGCSQIKTGSLSRSERVAKYNRLLRIEEELGDRAKYLGKKAFKILGY</sequence>
<feature type="active site" description="Proton donor" evidence="9 10">
    <location>
        <position position="213"/>
    </location>
</feature>
<evidence type="ECO:0000256" key="7">
    <source>
        <dbReference type="ARBA" id="ARBA00023152"/>
    </source>
</evidence>
<dbReference type="PROSITE" id="PS00164">
    <property type="entry name" value="ENOLASE"/>
    <property type="match status" value="1"/>
</dbReference>
<comment type="cofactor">
    <cofactor evidence="9">
        <name>Mg(2+)</name>
        <dbReference type="ChEBI" id="CHEBI:18420"/>
    </cofactor>
    <text evidence="9">Binds a second Mg(2+) ion via substrate during catalysis.</text>
</comment>
<feature type="binding site" evidence="11">
    <location>
        <position position="163"/>
    </location>
    <ligand>
        <name>substrate</name>
    </ligand>
</feature>
<dbReference type="Pfam" id="PF00113">
    <property type="entry name" value="Enolase_C"/>
    <property type="match status" value="1"/>
</dbReference>
<dbReference type="PIRSF" id="PIRSF001400">
    <property type="entry name" value="Enolase"/>
    <property type="match status" value="1"/>
</dbReference>
<dbReference type="InterPro" id="IPR029017">
    <property type="entry name" value="Enolase-like_N"/>
</dbReference>
<dbReference type="AlphaFoldDB" id="A0A7C4M1V7"/>
<evidence type="ECO:0000256" key="1">
    <source>
        <dbReference type="ARBA" id="ARBA00005031"/>
    </source>
</evidence>
<gene>
    <name evidence="9" type="primary">eno</name>
    <name evidence="15" type="ORF">ENT43_00350</name>
</gene>
<dbReference type="SMART" id="SM01192">
    <property type="entry name" value="Enolase_C"/>
    <property type="match status" value="1"/>
</dbReference>
<comment type="similarity">
    <text evidence="2 9">Belongs to the enolase family.</text>
</comment>
<dbReference type="SFLD" id="SFLDF00002">
    <property type="entry name" value="enolase"/>
    <property type="match status" value="1"/>
</dbReference>
<keyword evidence="7 9" id="KW-0324">Glycolysis</keyword>
<dbReference type="NCBIfam" id="TIGR01060">
    <property type="entry name" value="eno"/>
    <property type="match status" value="1"/>
</dbReference>
<feature type="binding site" evidence="11">
    <location>
        <position position="395"/>
    </location>
    <ligand>
        <name>substrate</name>
    </ligand>
</feature>
<evidence type="ECO:0000256" key="3">
    <source>
        <dbReference type="ARBA" id="ARBA00012058"/>
    </source>
</evidence>
<dbReference type="CDD" id="cd03313">
    <property type="entry name" value="enolase"/>
    <property type="match status" value="1"/>
</dbReference>
<keyword evidence="9" id="KW-0963">Cytoplasm</keyword>
<comment type="function">
    <text evidence="9">Catalyzes the reversible conversion of 2-phosphoglycerate (2-PG) into phosphoenolpyruvate (PEP). It is essential for the degradation of carbohydrates via glycolysis.</text>
</comment>
<feature type="binding site" evidence="9">
    <location>
        <position position="171"/>
    </location>
    <ligand>
        <name>(2R)-2-phosphoglycerate</name>
        <dbReference type="ChEBI" id="CHEBI:58289"/>
    </ligand>
</feature>
<evidence type="ECO:0000256" key="11">
    <source>
        <dbReference type="PIRSR" id="PIRSR001400-2"/>
    </source>
</evidence>
<dbReference type="SFLD" id="SFLDS00001">
    <property type="entry name" value="Enolase"/>
    <property type="match status" value="1"/>
</dbReference>
<dbReference type="InterPro" id="IPR020811">
    <property type="entry name" value="Enolase_N"/>
</dbReference>
<feature type="binding site" evidence="9">
    <location>
        <position position="373"/>
    </location>
    <ligand>
        <name>(2R)-2-phosphoglycerate</name>
        <dbReference type="ChEBI" id="CHEBI:58289"/>
    </ligand>
</feature>
<evidence type="ECO:0000259" key="14">
    <source>
        <dbReference type="SMART" id="SM01193"/>
    </source>
</evidence>
<feature type="binding site" evidence="11">
    <location>
        <position position="319"/>
    </location>
    <ligand>
        <name>substrate</name>
    </ligand>
</feature>
<feature type="binding site" evidence="11">
    <location>
        <position position="292"/>
    </location>
    <ligand>
        <name>substrate</name>
    </ligand>
</feature>
<feature type="binding site" evidence="9">
    <location>
        <position position="344"/>
    </location>
    <ligand>
        <name>(2R)-2-phosphoglycerate</name>
        <dbReference type="ChEBI" id="CHEBI:58289"/>
    </ligand>
</feature>
<evidence type="ECO:0000256" key="9">
    <source>
        <dbReference type="HAMAP-Rule" id="MF_00318"/>
    </source>
</evidence>
<dbReference type="GO" id="GO:0005576">
    <property type="term" value="C:extracellular region"/>
    <property type="evidence" value="ECO:0007669"/>
    <property type="project" value="UniProtKB-SubCell"/>
</dbReference>
<comment type="catalytic activity">
    <reaction evidence="9">
        <text>(2R)-2-phosphoglycerate = phosphoenolpyruvate + H2O</text>
        <dbReference type="Rhea" id="RHEA:10164"/>
        <dbReference type="ChEBI" id="CHEBI:15377"/>
        <dbReference type="ChEBI" id="CHEBI:58289"/>
        <dbReference type="ChEBI" id="CHEBI:58702"/>
        <dbReference type="EC" id="4.2.1.11"/>
    </reaction>
</comment>
<feature type="binding site" evidence="9 12">
    <location>
        <position position="292"/>
    </location>
    <ligand>
        <name>Mg(2+)</name>
        <dbReference type="ChEBI" id="CHEBI:18420"/>
    </ligand>
</feature>
<dbReference type="EMBL" id="DSYQ01000001">
    <property type="protein sequence ID" value="HGT70694.1"/>
    <property type="molecule type" value="Genomic_DNA"/>
</dbReference>
<dbReference type="InterPro" id="IPR020810">
    <property type="entry name" value="Enolase_C"/>
</dbReference>
<protein>
    <recommendedName>
        <fullName evidence="4 9">Enolase</fullName>
        <ecNumber evidence="3 9">4.2.1.11</ecNumber>
    </recommendedName>
    <alternativeName>
        <fullName evidence="9">2-phospho-D-glycerate hydro-lyase</fullName>
    </alternativeName>
    <alternativeName>
        <fullName evidence="9">2-phosphoglycerate dehydratase</fullName>
    </alternativeName>
</protein>
<dbReference type="Pfam" id="PF03952">
    <property type="entry name" value="Enolase_N"/>
    <property type="match status" value="1"/>
</dbReference>
<feature type="binding site" evidence="9">
    <location>
        <position position="374"/>
    </location>
    <ligand>
        <name>(2R)-2-phosphoglycerate</name>
        <dbReference type="ChEBI" id="CHEBI:58289"/>
    </ligand>
</feature>
<dbReference type="InterPro" id="IPR000941">
    <property type="entry name" value="Enolase"/>
</dbReference>
<dbReference type="UniPathway" id="UPA00109">
    <property type="reaction ID" value="UER00187"/>
</dbReference>
<reference evidence="15" key="1">
    <citation type="journal article" date="2020" name="mSystems">
        <title>Genome- and Community-Level Interaction Insights into Carbon Utilization and Element Cycling Functions of Hydrothermarchaeota in Hydrothermal Sediment.</title>
        <authorList>
            <person name="Zhou Z."/>
            <person name="Liu Y."/>
            <person name="Xu W."/>
            <person name="Pan J."/>
            <person name="Luo Z.H."/>
            <person name="Li M."/>
        </authorList>
    </citation>
    <scope>NUCLEOTIDE SEQUENCE [LARGE SCALE GENOMIC DNA]</scope>
    <source>
        <strain evidence="15">SpSt-579</strain>
    </source>
</reference>
<keyword evidence="15" id="KW-0670">Pyruvate</keyword>
<proteinExistence type="inferred from homology"/>
<dbReference type="PRINTS" id="PR00148">
    <property type="entry name" value="ENOLASE"/>
</dbReference>
<dbReference type="SUPFAM" id="SSF54826">
    <property type="entry name" value="Enolase N-terminal domain-like"/>
    <property type="match status" value="1"/>
</dbReference>
<comment type="pathway">
    <text evidence="1 9">Carbohydrate degradation; glycolysis; pyruvate from D-glyceraldehyde 3-phosphate: step 4/5.</text>
</comment>
<dbReference type="GO" id="GO:0000015">
    <property type="term" value="C:phosphopyruvate hydratase complex"/>
    <property type="evidence" value="ECO:0007669"/>
    <property type="project" value="InterPro"/>
</dbReference>
<dbReference type="GO" id="GO:0009986">
    <property type="term" value="C:cell surface"/>
    <property type="evidence" value="ECO:0007669"/>
    <property type="project" value="UniProtKB-SubCell"/>
</dbReference>
<evidence type="ECO:0000259" key="13">
    <source>
        <dbReference type="SMART" id="SM01192"/>
    </source>
</evidence>
<dbReference type="Gene3D" id="3.30.390.10">
    <property type="entry name" value="Enolase-like, N-terminal domain"/>
    <property type="match status" value="1"/>
</dbReference>
<dbReference type="Gene3D" id="3.20.20.120">
    <property type="entry name" value="Enolase-like C-terminal domain"/>
    <property type="match status" value="1"/>
</dbReference>
<feature type="domain" description="Enolase N-terminal" evidence="14">
    <location>
        <begin position="3"/>
        <end position="132"/>
    </location>
</feature>
<feature type="domain" description="Enolase C-terminal TIM barrel" evidence="13">
    <location>
        <begin position="147"/>
        <end position="432"/>
    </location>
</feature>
<evidence type="ECO:0000256" key="12">
    <source>
        <dbReference type="PIRSR" id="PIRSR001400-3"/>
    </source>
</evidence>
<dbReference type="EC" id="4.2.1.11" evidence="3 9"/>
<dbReference type="HAMAP" id="MF_00318">
    <property type="entry name" value="Enolase"/>
    <property type="match status" value="1"/>
</dbReference>
<name>A0A7C4M1V7_UNCC3</name>
<keyword evidence="5 9" id="KW-0964">Secreted</keyword>
<evidence type="ECO:0000256" key="10">
    <source>
        <dbReference type="PIRSR" id="PIRSR001400-1"/>
    </source>
</evidence>
<comment type="subcellular location">
    <subcellularLocation>
        <location evidence="9">Cytoplasm</location>
    </subcellularLocation>
    <subcellularLocation>
        <location evidence="9">Secreted</location>
    </subcellularLocation>
    <subcellularLocation>
        <location evidence="9">Cell surface</location>
    </subcellularLocation>
    <text evidence="9">Fractions of enolase are present in both the cytoplasm and on the cell surface.</text>
</comment>
<evidence type="ECO:0000313" key="15">
    <source>
        <dbReference type="EMBL" id="HGT70694.1"/>
    </source>
</evidence>
<organism evidence="15">
    <name type="scientific">candidate division CPR3 bacterium</name>
    <dbReference type="NCBI Taxonomy" id="2268181"/>
    <lineage>
        <taxon>Bacteria</taxon>
        <taxon>Bacteria division CPR3</taxon>
    </lineage>
</organism>
<feature type="binding site" evidence="11">
    <location>
        <position position="172"/>
    </location>
    <ligand>
        <name>substrate</name>
    </ligand>
</feature>
<keyword evidence="6 9" id="KW-0460">Magnesium</keyword>
<dbReference type="SUPFAM" id="SSF51604">
    <property type="entry name" value="Enolase C-terminal domain-like"/>
    <property type="match status" value="1"/>
</dbReference>
<feature type="binding site" evidence="11">
    <location>
        <begin position="371"/>
        <end position="374"/>
    </location>
    <ligand>
        <name>substrate</name>
    </ligand>
</feature>
<dbReference type="GO" id="GO:0004634">
    <property type="term" value="F:phosphopyruvate hydratase activity"/>
    <property type="evidence" value="ECO:0007669"/>
    <property type="project" value="UniProtKB-UniRule"/>
</dbReference>
<feature type="active site" description="Proton acceptor" evidence="9 10">
    <location>
        <position position="344"/>
    </location>
</feature>
<dbReference type="SFLD" id="SFLDG00178">
    <property type="entry name" value="enolase"/>
    <property type="match status" value="1"/>
</dbReference>
<comment type="cofactor">
    <cofactor evidence="12">
        <name>Mg(2+)</name>
        <dbReference type="ChEBI" id="CHEBI:18420"/>
    </cofactor>
    <text evidence="12">Mg(2+) is required for catalysis and for stabilizing the dimer.</text>
</comment>
<feature type="binding site" evidence="9 12">
    <location>
        <position position="250"/>
    </location>
    <ligand>
        <name>Mg(2+)</name>
        <dbReference type="ChEBI" id="CHEBI:18420"/>
    </ligand>
</feature>
<feature type="binding site" evidence="9 12">
    <location>
        <position position="319"/>
    </location>
    <ligand>
        <name>Mg(2+)</name>
        <dbReference type="ChEBI" id="CHEBI:18420"/>
    </ligand>
</feature>
<evidence type="ECO:0000256" key="5">
    <source>
        <dbReference type="ARBA" id="ARBA00022525"/>
    </source>
</evidence>
<keyword evidence="9 12" id="KW-0479">Metal-binding</keyword>
<evidence type="ECO:0000256" key="6">
    <source>
        <dbReference type="ARBA" id="ARBA00022842"/>
    </source>
</evidence>
<dbReference type="InterPro" id="IPR020809">
    <property type="entry name" value="Enolase_CS"/>
</dbReference>